<name>A0AA43QNY1_9LECA</name>
<dbReference type="AlphaFoldDB" id="A0AA43QNY1"/>
<keyword evidence="2" id="KW-1185">Reference proteome</keyword>
<organism evidence="1 2">
    <name type="scientific">Ramalina farinacea</name>
    <dbReference type="NCBI Taxonomy" id="258253"/>
    <lineage>
        <taxon>Eukaryota</taxon>
        <taxon>Fungi</taxon>
        <taxon>Dikarya</taxon>
        <taxon>Ascomycota</taxon>
        <taxon>Pezizomycotina</taxon>
        <taxon>Lecanoromycetes</taxon>
        <taxon>OSLEUM clade</taxon>
        <taxon>Lecanoromycetidae</taxon>
        <taxon>Lecanorales</taxon>
        <taxon>Lecanorineae</taxon>
        <taxon>Ramalinaceae</taxon>
        <taxon>Ramalina</taxon>
    </lineage>
</organism>
<evidence type="ECO:0000313" key="2">
    <source>
        <dbReference type="Proteomes" id="UP001161017"/>
    </source>
</evidence>
<dbReference type="EMBL" id="JAPUFD010000010">
    <property type="protein sequence ID" value="MDI1489966.1"/>
    <property type="molecule type" value="Genomic_DNA"/>
</dbReference>
<dbReference type="Proteomes" id="UP001161017">
    <property type="component" value="Unassembled WGS sequence"/>
</dbReference>
<accession>A0AA43QNY1</accession>
<proteinExistence type="predicted"/>
<sequence>MQRFFASTDVDCVMIYTAQTILDIDQVRKILTHPELGGASLEVKYLKVGELYKDYQPEEENAHGFVLTFPERPVGVEYFDWIHYRIALLRRFLDHKVHPQWPDCFKNNNLGLVCTDIEFYPRKVGVHVNVYINGPITTRPECKYKS</sequence>
<reference evidence="1" key="1">
    <citation type="journal article" date="2023" name="Genome Biol. Evol.">
        <title>First Whole Genome Sequence and Flow Cytometry Genome Size Data for the Lichen-Forming Fungus Ramalina farinacea (Ascomycota).</title>
        <authorList>
            <person name="Llewellyn T."/>
            <person name="Mian S."/>
            <person name="Hill R."/>
            <person name="Leitch I.J."/>
            <person name="Gaya E."/>
        </authorList>
    </citation>
    <scope>NUCLEOTIDE SEQUENCE</scope>
    <source>
        <strain evidence="1">LIQ254RAFAR</strain>
    </source>
</reference>
<gene>
    <name evidence="1" type="ORF">OHK93_001165</name>
</gene>
<comment type="caution">
    <text evidence="1">The sequence shown here is derived from an EMBL/GenBank/DDBJ whole genome shotgun (WGS) entry which is preliminary data.</text>
</comment>
<evidence type="ECO:0000313" key="1">
    <source>
        <dbReference type="EMBL" id="MDI1489966.1"/>
    </source>
</evidence>
<protein>
    <submittedName>
        <fullName evidence="1">Uncharacterized protein</fullName>
    </submittedName>
</protein>